<evidence type="ECO:0000313" key="2">
    <source>
        <dbReference type="EMBL" id="KAG2193992.1"/>
    </source>
</evidence>
<name>A0A8H7QKG8_9FUNG</name>
<evidence type="ECO:0000256" key="1">
    <source>
        <dbReference type="SAM" id="MobiDB-lite"/>
    </source>
</evidence>
<proteinExistence type="predicted"/>
<dbReference type="OrthoDB" id="2216069at2759"/>
<reference evidence="2" key="1">
    <citation type="submission" date="2020-12" db="EMBL/GenBank/DDBJ databases">
        <title>Metabolic potential, ecology and presence of endohyphal bacteria is reflected in genomic diversity of Mucoromycotina.</title>
        <authorList>
            <person name="Muszewska A."/>
            <person name="Okrasinska A."/>
            <person name="Steczkiewicz K."/>
            <person name="Drgas O."/>
            <person name="Orlowska M."/>
            <person name="Perlinska-Lenart U."/>
            <person name="Aleksandrzak-Piekarczyk T."/>
            <person name="Szatraj K."/>
            <person name="Zielenkiewicz U."/>
            <person name="Pilsyk S."/>
            <person name="Malc E."/>
            <person name="Mieczkowski P."/>
            <person name="Kruszewska J.S."/>
            <person name="Biernat P."/>
            <person name="Pawlowska J."/>
        </authorList>
    </citation>
    <scope>NUCLEOTIDE SEQUENCE</scope>
    <source>
        <strain evidence="2">CBS 226.32</strain>
    </source>
</reference>
<gene>
    <name evidence="2" type="ORF">INT46_007606</name>
</gene>
<feature type="region of interest" description="Disordered" evidence="1">
    <location>
        <begin position="28"/>
        <end position="49"/>
    </location>
</feature>
<dbReference type="AlphaFoldDB" id="A0A8H7QKG8"/>
<evidence type="ECO:0000313" key="3">
    <source>
        <dbReference type="Proteomes" id="UP000650833"/>
    </source>
</evidence>
<accession>A0A8H7QKG8</accession>
<protein>
    <submittedName>
        <fullName evidence="2">Uncharacterized protein</fullName>
    </submittedName>
</protein>
<feature type="compositionally biased region" description="Basic residues" evidence="1">
    <location>
        <begin position="37"/>
        <end position="49"/>
    </location>
</feature>
<keyword evidence="3" id="KW-1185">Reference proteome</keyword>
<organism evidence="2 3">
    <name type="scientific">Mucor plumbeus</name>
    <dbReference type="NCBI Taxonomy" id="97098"/>
    <lineage>
        <taxon>Eukaryota</taxon>
        <taxon>Fungi</taxon>
        <taxon>Fungi incertae sedis</taxon>
        <taxon>Mucoromycota</taxon>
        <taxon>Mucoromycotina</taxon>
        <taxon>Mucoromycetes</taxon>
        <taxon>Mucorales</taxon>
        <taxon>Mucorineae</taxon>
        <taxon>Mucoraceae</taxon>
        <taxon>Mucor</taxon>
    </lineage>
</organism>
<comment type="caution">
    <text evidence="2">The sequence shown here is derived from an EMBL/GenBank/DDBJ whole genome shotgun (WGS) entry which is preliminary data.</text>
</comment>
<dbReference type="Proteomes" id="UP000650833">
    <property type="component" value="Unassembled WGS sequence"/>
</dbReference>
<sequence length="232" mass="26685">MDLESWKESRQEIESMEVDIIAIQKAGTKKLEEKKKAQDRKKKQASCCKKSKRKLQNLPYTKNSRVDRSDSFLWHISKKGRNLDRHRDRNSATLCSLIQIKGGSWMASRHEDEPPWRNFGRPIKGFPAKQIVLSNRGVLIFIIGAICELGVIDLTLRKPMPVAKRSSKGRMERKRNDDSAEEIMEEVNGRVGSRAIHFFKFLDGMMICLDQNSMSGRYIAMDAATVHKTDEF</sequence>
<dbReference type="EMBL" id="JAEPRC010000616">
    <property type="protein sequence ID" value="KAG2193992.1"/>
    <property type="molecule type" value="Genomic_DNA"/>
</dbReference>